<feature type="transmembrane region" description="Helical" evidence="7">
    <location>
        <begin position="36"/>
        <end position="57"/>
    </location>
</feature>
<dbReference type="EMBL" id="BAAAEM010000002">
    <property type="protein sequence ID" value="GAA0464347.1"/>
    <property type="molecule type" value="Genomic_DNA"/>
</dbReference>
<evidence type="ECO:0000256" key="3">
    <source>
        <dbReference type="ARBA" id="ARBA00022475"/>
    </source>
</evidence>
<comment type="similarity">
    <text evidence="2">Belongs to the UPF0410 family.</text>
</comment>
<comment type="caution">
    <text evidence="8">The sequence shown here is derived from an EMBL/GenBank/DDBJ whole genome shotgun (WGS) entry which is preliminary data.</text>
</comment>
<evidence type="ECO:0000256" key="5">
    <source>
        <dbReference type="ARBA" id="ARBA00022989"/>
    </source>
</evidence>
<dbReference type="InterPro" id="IPR007341">
    <property type="entry name" value="Transgly_assoc"/>
</dbReference>
<dbReference type="Pfam" id="PF04226">
    <property type="entry name" value="Transgly_assoc"/>
    <property type="match status" value="1"/>
</dbReference>
<keyword evidence="9" id="KW-1185">Reference proteome</keyword>
<evidence type="ECO:0000256" key="2">
    <source>
        <dbReference type="ARBA" id="ARBA00011006"/>
    </source>
</evidence>
<evidence type="ECO:0000256" key="6">
    <source>
        <dbReference type="ARBA" id="ARBA00023136"/>
    </source>
</evidence>
<dbReference type="PANTHER" id="PTHR33884:SF3">
    <property type="entry name" value="UPF0410 PROTEIN YMGE"/>
    <property type="match status" value="1"/>
</dbReference>
<protein>
    <submittedName>
        <fullName evidence="8">GlsB/YeaQ/YmgE family stress response membrane protein</fullName>
    </submittedName>
</protein>
<sequence length="97" mass="10452">MDQEEDMINFIIALVMGGIIGWLASIVMGRDASMGIFWNIVVGCVGSMLGGWLFSFFTGGTQNLRDAPFSPMTLLVAFGGAIVLLGIVNLIKRGRVR</sequence>
<organism evidence="8 9">
    <name type="scientific">Parasphingorhabdus litoris</name>
    <dbReference type="NCBI Taxonomy" id="394733"/>
    <lineage>
        <taxon>Bacteria</taxon>
        <taxon>Pseudomonadati</taxon>
        <taxon>Pseudomonadota</taxon>
        <taxon>Alphaproteobacteria</taxon>
        <taxon>Sphingomonadales</taxon>
        <taxon>Sphingomonadaceae</taxon>
        <taxon>Parasphingorhabdus</taxon>
    </lineage>
</organism>
<keyword evidence="6 7" id="KW-0472">Membrane</keyword>
<proteinExistence type="inferred from homology"/>
<accession>A0ABN1A062</accession>
<name>A0ABN1A062_9SPHN</name>
<evidence type="ECO:0000256" key="1">
    <source>
        <dbReference type="ARBA" id="ARBA00004651"/>
    </source>
</evidence>
<dbReference type="PANTHER" id="PTHR33884">
    <property type="entry name" value="UPF0410 PROTEIN YMGE"/>
    <property type="match status" value="1"/>
</dbReference>
<keyword evidence="3" id="KW-1003">Cell membrane</keyword>
<reference evidence="8 9" key="1">
    <citation type="journal article" date="2019" name="Int. J. Syst. Evol. Microbiol.">
        <title>The Global Catalogue of Microorganisms (GCM) 10K type strain sequencing project: providing services to taxonomists for standard genome sequencing and annotation.</title>
        <authorList>
            <consortium name="The Broad Institute Genomics Platform"/>
            <consortium name="The Broad Institute Genome Sequencing Center for Infectious Disease"/>
            <person name="Wu L."/>
            <person name="Ma J."/>
        </authorList>
    </citation>
    <scope>NUCLEOTIDE SEQUENCE [LARGE SCALE GENOMIC DNA]</scope>
    <source>
        <strain evidence="8 9">JCM 14162</strain>
    </source>
</reference>
<dbReference type="Proteomes" id="UP001500713">
    <property type="component" value="Unassembled WGS sequence"/>
</dbReference>
<gene>
    <name evidence="8" type="ORF">GCM10009096_01030</name>
</gene>
<evidence type="ECO:0000256" key="4">
    <source>
        <dbReference type="ARBA" id="ARBA00022692"/>
    </source>
</evidence>
<keyword evidence="4 7" id="KW-0812">Transmembrane</keyword>
<keyword evidence="5 7" id="KW-1133">Transmembrane helix</keyword>
<feature type="transmembrane region" description="Helical" evidence="7">
    <location>
        <begin position="69"/>
        <end position="91"/>
    </location>
</feature>
<feature type="transmembrane region" description="Helical" evidence="7">
    <location>
        <begin position="6"/>
        <end position="24"/>
    </location>
</feature>
<evidence type="ECO:0000313" key="9">
    <source>
        <dbReference type="Proteomes" id="UP001500713"/>
    </source>
</evidence>
<evidence type="ECO:0000313" key="8">
    <source>
        <dbReference type="EMBL" id="GAA0464347.1"/>
    </source>
</evidence>
<comment type="subcellular location">
    <subcellularLocation>
        <location evidence="1">Cell membrane</location>
        <topology evidence="1">Multi-pass membrane protein</topology>
    </subcellularLocation>
</comment>
<evidence type="ECO:0000256" key="7">
    <source>
        <dbReference type="SAM" id="Phobius"/>
    </source>
</evidence>